<comment type="caution">
    <text evidence="11">The sequence shown here is derived from an EMBL/GenBank/DDBJ whole genome shotgun (WGS) entry which is preliminary data.</text>
</comment>
<reference evidence="11 12" key="1">
    <citation type="submission" date="2019-05" db="EMBL/GenBank/DDBJ databases">
        <title>Another draft genome of Portunus trituberculatus and its Hox gene families provides insights of decapod evolution.</title>
        <authorList>
            <person name="Jeong J.-H."/>
            <person name="Song I."/>
            <person name="Kim S."/>
            <person name="Choi T."/>
            <person name="Kim D."/>
            <person name="Ryu S."/>
            <person name="Kim W."/>
        </authorList>
    </citation>
    <scope>NUCLEOTIDE SEQUENCE [LARGE SCALE GENOMIC DNA]</scope>
    <source>
        <tissue evidence="11">Muscle</tissue>
    </source>
</reference>
<comment type="subcellular location">
    <subcellularLocation>
        <location evidence="1">Membrane</location>
        <topology evidence="1">Single-pass membrane protein</topology>
    </subcellularLocation>
</comment>
<evidence type="ECO:0000256" key="7">
    <source>
        <dbReference type="ARBA" id="ARBA00023180"/>
    </source>
</evidence>
<dbReference type="CDD" id="cd11304">
    <property type="entry name" value="Cadherin_repeat"/>
    <property type="match status" value="1"/>
</dbReference>
<name>A0A5B7EJ04_PORTR</name>
<evidence type="ECO:0000313" key="11">
    <source>
        <dbReference type="EMBL" id="MPC33149.1"/>
    </source>
</evidence>
<keyword evidence="6" id="KW-0472">Membrane</keyword>
<accession>A0A5B7EJ04</accession>
<evidence type="ECO:0000313" key="12">
    <source>
        <dbReference type="Proteomes" id="UP000324222"/>
    </source>
</evidence>
<dbReference type="InterPro" id="IPR050174">
    <property type="entry name" value="Protocadherin/Cadherin-CA"/>
</dbReference>
<evidence type="ECO:0000256" key="2">
    <source>
        <dbReference type="ARBA" id="ARBA00022692"/>
    </source>
</evidence>
<feature type="compositionally biased region" description="Polar residues" evidence="9">
    <location>
        <begin position="166"/>
        <end position="178"/>
    </location>
</feature>
<proteinExistence type="predicted"/>
<dbReference type="InterPro" id="IPR002126">
    <property type="entry name" value="Cadherin-like_dom"/>
</dbReference>
<dbReference type="PRINTS" id="PR00205">
    <property type="entry name" value="CADHERIN"/>
</dbReference>
<dbReference type="Proteomes" id="UP000324222">
    <property type="component" value="Unassembled WGS sequence"/>
</dbReference>
<feature type="domain" description="Cadherin" evidence="10">
    <location>
        <begin position="11"/>
        <end position="48"/>
    </location>
</feature>
<keyword evidence="4 8" id="KW-0106">Calcium</keyword>
<feature type="region of interest" description="Disordered" evidence="9">
    <location>
        <begin position="123"/>
        <end position="146"/>
    </location>
</feature>
<feature type="compositionally biased region" description="Basic and acidic residues" evidence="9">
    <location>
        <begin position="123"/>
        <end position="141"/>
    </location>
</feature>
<dbReference type="PROSITE" id="PS00232">
    <property type="entry name" value="CADHERIN_1"/>
    <property type="match status" value="2"/>
</dbReference>
<evidence type="ECO:0000256" key="5">
    <source>
        <dbReference type="ARBA" id="ARBA00022989"/>
    </source>
</evidence>
<keyword evidence="2" id="KW-0812">Transmembrane</keyword>
<feature type="region of interest" description="Disordered" evidence="9">
    <location>
        <begin position="166"/>
        <end position="193"/>
    </location>
</feature>
<dbReference type="PROSITE" id="PS50268">
    <property type="entry name" value="CADHERIN_2"/>
    <property type="match status" value="1"/>
</dbReference>
<dbReference type="InterPro" id="IPR015919">
    <property type="entry name" value="Cadherin-like_sf"/>
</dbReference>
<dbReference type="PANTHER" id="PTHR24028">
    <property type="entry name" value="CADHERIN-87A"/>
    <property type="match status" value="1"/>
</dbReference>
<dbReference type="OrthoDB" id="6363789at2759"/>
<evidence type="ECO:0000256" key="6">
    <source>
        <dbReference type="ARBA" id="ARBA00023136"/>
    </source>
</evidence>
<dbReference type="GO" id="GO:0005886">
    <property type="term" value="C:plasma membrane"/>
    <property type="evidence" value="ECO:0007669"/>
    <property type="project" value="InterPro"/>
</dbReference>
<evidence type="ECO:0000256" key="9">
    <source>
        <dbReference type="SAM" id="MobiDB-lite"/>
    </source>
</evidence>
<dbReference type="AlphaFoldDB" id="A0A5B7EJ04"/>
<evidence type="ECO:0000256" key="1">
    <source>
        <dbReference type="ARBA" id="ARBA00004167"/>
    </source>
</evidence>
<protein>
    <submittedName>
        <fullName evidence="11">Neural-cadherin</fullName>
    </submittedName>
</protein>
<dbReference type="Gene3D" id="2.60.40.60">
    <property type="entry name" value="Cadherins"/>
    <property type="match status" value="1"/>
</dbReference>
<dbReference type="GO" id="GO:0007156">
    <property type="term" value="P:homophilic cell adhesion via plasma membrane adhesion molecules"/>
    <property type="evidence" value="ECO:0007669"/>
    <property type="project" value="InterPro"/>
</dbReference>
<evidence type="ECO:0000256" key="8">
    <source>
        <dbReference type="PROSITE-ProRule" id="PRU00043"/>
    </source>
</evidence>
<gene>
    <name evidence="11" type="primary">CadN_53</name>
    <name evidence="11" type="ORF">E2C01_026494</name>
</gene>
<sequence length="320" mass="34997">MRTPGSCLGYRRPMGEHELVVAAEAGGAAVHTIVQVRVADVNDNAPYFLHPEPFFTVIEEDDRDLPSSITTDVSGSVKAADKDRQDTQGLLYTLSGDGVDGFSPSDAYFSINAHTGELIQQREIKKKPSSDAETARDRASETEWENLSSIREDIPTKIGVFHAGEQTTEQHVSKTSGVKRSLKKRREAKEPRKTKDTMLYNTSFDSPYFGEEKHTAGGNGGGCGDVSVFGGDRQDYHASRADWVTRGRARGGRVHLVETVVTLLVKDINDNPPVFPNTTMFGEVQENGPIGEYNFSVFGIDGGGIGWGKDGKEGRRFIVL</sequence>
<evidence type="ECO:0000259" key="10">
    <source>
        <dbReference type="PROSITE" id="PS50268"/>
    </source>
</evidence>
<evidence type="ECO:0000256" key="3">
    <source>
        <dbReference type="ARBA" id="ARBA00022737"/>
    </source>
</evidence>
<keyword evidence="12" id="KW-1185">Reference proteome</keyword>
<dbReference type="SUPFAM" id="SSF49313">
    <property type="entry name" value="Cadherin-like"/>
    <property type="match status" value="1"/>
</dbReference>
<keyword evidence="7" id="KW-0325">Glycoprotein</keyword>
<dbReference type="PANTHER" id="PTHR24028:SF146">
    <property type="entry name" value="CADHERIN 96CB, ISOFORM D-RELATED"/>
    <property type="match status" value="1"/>
</dbReference>
<organism evidence="11 12">
    <name type="scientific">Portunus trituberculatus</name>
    <name type="common">Swimming crab</name>
    <name type="synonym">Neptunus trituberculatus</name>
    <dbReference type="NCBI Taxonomy" id="210409"/>
    <lineage>
        <taxon>Eukaryota</taxon>
        <taxon>Metazoa</taxon>
        <taxon>Ecdysozoa</taxon>
        <taxon>Arthropoda</taxon>
        <taxon>Crustacea</taxon>
        <taxon>Multicrustacea</taxon>
        <taxon>Malacostraca</taxon>
        <taxon>Eumalacostraca</taxon>
        <taxon>Eucarida</taxon>
        <taxon>Decapoda</taxon>
        <taxon>Pleocyemata</taxon>
        <taxon>Brachyura</taxon>
        <taxon>Eubrachyura</taxon>
        <taxon>Portunoidea</taxon>
        <taxon>Portunidae</taxon>
        <taxon>Portuninae</taxon>
        <taxon>Portunus</taxon>
    </lineage>
</organism>
<dbReference type="GO" id="GO:0005509">
    <property type="term" value="F:calcium ion binding"/>
    <property type="evidence" value="ECO:0007669"/>
    <property type="project" value="UniProtKB-UniRule"/>
</dbReference>
<dbReference type="EMBL" id="VSRR010002770">
    <property type="protein sequence ID" value="MPC33149.1"/>
    <property type="molecule type" value="Genomic_DNA"/>
</dbReference>
<dbReference type="InterPro" id="IPR020894">
    <property type="entry name" value="Cadherin_CS"/>
</dbReference>
<evidence type="ECO:0000256" key="4">
    <source>
        <dbReference type="ARBA" id="ARBA00022837"/>
    </source>
</evidence>
<keyword evidence="5" id="KW-1133">Transmembrane helix</keyword>
<keyword evidence="3" id="KW-0677">Repeat</keyword>